<dbReference type="eggNOG" id="ENOG502RD0D">
    <property type="taxonomic scope" value="Eukaryota"/>
</dbReference>
<reference evidence="7 8" key="1">
    <citation type="journal article" date="2012" name="Genome Biol.">
        <title>Sequencing three crocodilian genomes to illuminate the evolution of archosaurs and amniotes.</title>
        <authorList>
            <person name="St John J.A."/>
            <person name="Braun E.L."/>
            <person name="Isberg S.R."/>
            <person name="Miles L.G."/>
            <person name="Chong A.Y."/>
            <person name="Gongora J."/>
            <person name="Dalzell P."/>
            <person name="Moran C."/>
            <person name="Bed'hom B."/>
            <person name="Abzhanov A."/>
            <person name="Burgess S.C."/>
            <person name="Cooksey A.M."/>
            <person name="Castoe T.A."/>
            <person name="Crawford N.G."/>
            <person name="Densmore L.D."/>
            <person name="Drew J.C."/>
            <person name="Edwards S.V."/>
            <person name="Faircloth B.C."/>
            <person name="Fujita M.K."/>
            <person name="Greenwold M.J."/>
            <person name="Hoffmann F.G."/>
            <person name="Howard J.M."/>
            <person name="Iguchi T."/>
            <person name="Janes D.E."/>
            <person name="Khan S.Y."/>
            <person name="Kohno S."/>
            <person name="de Koning A.J."/>
            <person name="Lance S.L."/>
            <person name="McCarthy F.M."/>
            <person name="McCormack J.E."/>
            <person name="Merchant M.E."/>
            <person name="Peterson D.G."/>
            <person name="Pollock D.D."/>
            <person name="Pourmand N."/>
            <person name="Raney B.J."/>
            <person name="Roessler K.A."/>
            <person name="Sanford J.R."/>
            <person name="Sawyer R.H."/>
            <person name="Schmidt C.J."/>
            <person name="Triplett E.W."/>
            <person name="Tuberville T.D."/>
            <person name="Venegas-Anaya M."/>
            <person name="Howard J.T."/>
            <person name="Jarvis E.D."/>
            <person name="Guillette L.J.Jr."/>
            <person name="Glenn T.C."/>
            <person name="Green R.E."/>
            <person name="Ray D.A."/>
        </authorList>
    </citation>
    <scope>NUCLEOTIDE SEQUENCE [LARGE SCALE GENOMIC DNA]</scope>
    <source>
        <strain evidence="7">KSC_2009_1</strain>
    </source>
</reference>
<dbReference type="PANTHER" id="PTHR11786:SF8">
    <property type="entry name" value="ARYLAMINE N-ACETYLTRANSFERASE 1"/>
    <property type="match status" value="1"/>
</dbReference>
<comment type="caution">
    <text evidence="7">The sequence shown here is derived from an EMBL/GenBank/DDBJ whole genome shotgun (WGS) entry which is preliminary data.</text>
</comment>
<keyword evidence="8" id="KW-1185">Reference proteome</keyword>
<keyword evidence="3 6" id="KW-0808">Transferase</keyword>
<protein>
    <recommendedName>
        <fullName evidence="2">arylamine N-acetyltransferase</fullName>
        <ecNumber evidence="2">2.3.1.5</ecNumber>
    </recommendedName>
</protein>
<dbReference type="AlphaFoldDB" id="A0A151NN32"/>
<dbReference type="SUPFAM" id="SSF54001">
    <property type="entry name" value="Cysteine proteinases"/>
    <property type="match status" value="1"/>
</dbReference>
<proteinExistence type="inferred from homology"/>
<evidence type="ECO:0000256" key="5">
    <source>
        <dbReference type="ARBA" id="ARBA00052838"/>
    </source>
</evidence>
<comment type="similarity">
    <text evidence="1 6">Belongs to the arylamine N-acetyltransferase family.</text>
</comment>
<dbReference type="GO" id="GO:0004060">
    <property type="term" value="F:arylamine N-acetyltransferase activity"/>
    <property type="evidence" value="ECO:0007669"/>
    <property type="project" value="UniProtKB-EC"/>
</dbReference>
<dbReference type="EMBL" id="AKHW03002566">
    <property type="protein sequence ID" value="KYO37885.1"/>
    <property type="molecule type" value="Genomic_DNA"/>
</dbReference>
<evidence type="ECO:0000256" key="4">
    <source>
        <dbReference type="ARBA" id="ARBA00023315"/>
    </source>
</evidence>
<dbReference type="InterPro" id="IPR001447">
    <property type="entry name" value="Arylamine_N-AcTrfase"/>
</dbReference>
<dbReference type="GeneID" id="102575242"/>
<dbReference type="EC" id="2.3.1.5" evidence="2"/>
<evidence type="ECO:0000256" key="2">
    <source>
        <dbReference type="ARBA" id="ARBA00012701"/>
    </source>
</evidence>
<evidence type="ECO:0000256" key="1">
    <source>
        <dbReference type="ARBA" id="ARBA00006547"/>
    </source>
</evidence>
<dbReference type="STRING" id="8496.A0A151NN32"/>
<dbReference type="FunFam" id="3.30.2140.20:FF:000001">
    <property type="entry name" value="Arylamine N-acetyltransferase 1"/>
    <property type="match status" value="1"/>
</dbReference>
<accession>A0A151NN32</accession>
<name>A0A151NN32_ALLMI</name>
<dbReference type="Gene3D" id="3.30.2140.20">
    <property type="match status" value="1"/>
</dbReference>
<evidence type="ECO:0000313" key="7">
    <source>
        <dbReference type="EMBL" id="KYO37885.1"/>
    </source>
</evidence>
<dbReference type="InterPro" id="IPR053710">
    <property type="entry name" value="Arylamine_NAT_domain_sf"/>
</dbReference>
<dbReference type="Proteomes" id="UP000050525">
    <property type="component" value="Unassembled WGS sequence"/>
</dbReference>
<evidence type="ECO:0000313" key="8">
    <source>
        <dbReference type="Proteomes" id="UP000050525"/>
    </source>
</evidence>
<dbReference type="PRINTS" id="PR01543">
    <property type="entry name" value="ANATRNSFRASE"/>
</dbReference>
<dbReference type="OrthoDB" id="10260017at2759"/>
<evidence type="ECO:0000256" key="3">
    <source>
        <dbReference type="ARBA" id="ARBA00022679"/>
    </source>
</evidence>
<gene>
    <name evidence="7" type="primary">PNAT10</name>
    <name evidence="7" type="ORF">Y1Q_0010325</name>
</gene>
<sequence length="335" mass="39097">MSLLNYIDCQRSSKQIKSQPPTHKKKILQGAENQYKHRRGCFTKKMNIEKYFSRTGYKGSYDKQDLETLTAVFQHHIRAVPFENLSIHCGETITLELDQVYNKIVMKRRGGWCMENNQLLNWVLKTLGYDTTILGAYVYNPQQNTYATRMTHLLIKVVIGGKAYIVDAGFGVSGQMWQPMELISGKDQPQIPGIFRFTENDGVWYNEKIRRKQYIPNQHFSDSDLLEKRLCRKLYFFSLEPRTVADFQFQCTYLQTSPDSLFTKKSICSIQTTNGFRALIGWTLIETTYNYKEDMDVVEFTTLQEEEVEKTLEDKFNIALERKLVPINDKGAYKI</sequence>
<dbReference type="Pfam" id="PF00797">
    <property type="entry name" value="Acetyltransf_2"/>
    <property type="match status" value="1"/>
</dbReference>
<keyword evidence="4 6" id="KW-0012">Acyltransferase</keyword>
<evidence type="ECO:0000256" key="6">
    <source>
        <dbReference type="RuleBase" id="RU003452"/>
    </source>
</evidence>
<dbReference type="InterPro" id="IPR038765">
    <property type="entry name" value="Papain-like_cys_pep_sf"/>
</dbReference>
<comment type="catalytic activity">
    <reaction evidence="5">
        <text>an arylamine + acetyl-CoA = an N-acetylarylamine + CoA</text>
        <dbReference type="Rhea" id="RHEA:16613"/>
        <dbReference type="ChEBI" id="CHEBI:13790"/>
        <dbReference type="ChEBI" id="CHEBI:50471"/>
        <dbReference type="ChEBI" id="CHEBI:57287"/>
        <dbReference type="ChEBI" id="CHEBI:57288"/>
        <dbReference type="EC" id="2.3.1.5"/>
    </reaction>
</comment>
<dbReference type="PANTHER" id="PTHR11786">
    <property type="entry name" value="N-HYDROXYARYLAMINE O-ACETYLTRANSFERASE"/>
    <property type="match status" value="1"/>
</dbReference>
<organism evidence="7 8">
    <name type="scientific">Alligator mississippiensis</name>
    <name type="common">American alligator</name>
    <dbReference type="NCBI Taxonomy" id="8496"/>
    <lineage>
        <taxon>Eukaryota</taxon>
        <taxon>Metazoa</taxon>
        <taxon>Chordata</taxon>
        <taxon>Craniata</taxon>
        <taxon>Vertebrata</taxon>
        <taxon>Euteleostomi</taxon>
        <taxon>Archelosauria</taxon>
        <taxon>Archosauria</taxon>
        <taxon>Crocodylia</taxon>
        <taxon>Alligatoridae</taxon>
        <taxon>Alligatorinae</taxon>
        <taxon>Alligator</taxon>
    </lineage>
</organism>